<sequence>MRKSKTFTAVLALLFALGSPTAHALSKGTFYLELKIGCYSANKAPAKASKWSDKNYKTLYSTSCTSPHHYEVFYAGKMKAKDLNSEAAKKEAGTTCDGSAIDTLMTQKDLPKTLTYGYFYPDPGAEEKKYGKQLICFFRVADPKDDQFTLSIKRSFREVSYV</sequence>
<protein>
    <submittedName>
        <fullName evidence="1">Unannotated protein</fullName>
    </submittedName>
</protein>
<dbReference type="EMBL" id="CAEZUB010000104">
    <property type="protein sequence ID" value="CAB4594352.1"/>
    <property type="molecule type" value="Genomic_DNA"/>
</dbReference>
<dbReference type="AlphaFoldDB" id="A0A6J6FZ79"/>
<evidence type="ECO:0000313" key="1">
    <source>
        <dbReference type="EMBL" id="CAB4594352.1"/>
    </source>
</evidence>
<organism evidence="1">
    <name type="scientific">freshwater metagenome</name>
    <dbReference type="NCBI Taxonomy" id="449393"/>
    <lineage>
        <taxon>unclassified sequences</taxon>
        <taxon>metagenomes</taxon>
        <taxon>ecological metagenomes</taxon>
    </lineage>
</organism>
<accession>A0A6J6FZ79</accession>
<reference evidence="1" key="1">
    <citation type="submission" date="2020-05" db="EMBL/GenBank/DDBJ databases">
        <authorList>
            <person name="Chiriac C."/>
            <person name="Salcher M."/>
            <person name="Ghai R."/>
            <person name="Kavagutti S V."/>
        </authorList>
    </citation>
    <scope>NUCLEOTIDE SEQUENCE</scope>
</reference>
<name>A0A6J6FZ79_9ZZZZ</name>
<gene>
    <name evidence="1" type="ORF">UFOPK1775_00800</name>
</gene>
<proteinExistence type="predicted"/>